<evidence type="ECO:0000256" key="1">
    <source>
        <dbReference type="ARBA" id="ARBA00001947"/>
    </source>
</evidence>
<sequence>MGNEATNYELLALKYATRMGSRGHMFLGGDAHDGPLRMDYFIWSIRGGGRIILVDTGFTREVAEKRGRDYLMTPEDCLRKVGIAPESVSDVVITHLHYDHAGNLDKFPNATFHVQDTEVAFATGKYMCFACQRKAFEVDDVTEMVRLVYKDRVRFHDDAGEIAPGVEVFRVGGHTDGLQSVRVRTERGWVVVASDAAHYYENFERQRPFAGVFNVGDMLAGYAKLSEHADTVDHIVAGHDPRVMEIYPPLSQELDGWVVRLDREPRKTKGHSNG</sequence>
<evidence type="ECO:0000256" key="3">
    <source>
        <dbReference type="ARBA" id="ARBA00022723"/>
    </source>
</evidence>
<keyword evidence="4 7" id="KW-0378">Hydrolase</keyword>
<evidence type="ECO:0000256" key="4">
    <source>
        <dbReference type="ARBA" id="ARBA00022801"/>
    </source>
</evidence>
<dbReference type="OrthoDB" id="5443440at2"/>
<name>A0A261RMV7_9BORD</name>
<evidence type="ECO:0000259" key="6">
    <source>
        <dbReference type="SMART" id="SM00849"/>
    </source>
</evidence>
<keyword evidence="8" id="KW-1185">Reference proteome</keyword>
<dbReference type="InterPro" id="IPR001279">
    <property type="entry name" value="Metallo-B-lactamas"/>
</dbReference>
<proteinExistence type="inferred from homology"/>
<dbReference type="InterPro" id="IPR051013">
    <property type="entry name" value="MBL_superfamily_lactonases"/>
</dbReference>
<evidence type="ECO:0000313" key="8">
    <source>
        <dbReference type="Proteomes" id="UP000216857"/>
    </source>
</evidence>
<dbReference type="RefSeq" id="WP_094845132.1">
    <property type="nucleotide sequence ID" value="NZ_NEVJ01000001.1"/>
</dbReference>
<dbReference type="SMART" id="SM00849">
    <property type="entry name" value="Lactamase_B"/>
    <property type="match status" value="1"/>
</dbReference>
<dbReference type="Proteomes" id="UP000216857">
    <property type="component" value="Unassembled WGS sequence"/>
</dbReference>
<reference evidence="7" key="1">
    <citation type="submission" date="2017-05" db="EMBL/GenBank/DDBJ databases">
        <title>Complete and WGS of Bordetella genogroups.</title>
        <authorList>
            <person name="Spilker T."/>
            <person name="Lipuma J."/>
        </authorList>
    </citation>
    <scope>NUCLEOTIDE SEQUENCE</scope>
    <source>
        <strain evidence="7">AU21707</strain>
    </source>
</reference>
<dbReference type="EMBL" id="NEVJ01000001">
    <property type="protein sequence ID" value="OZI26002.1"/>
    <property type="molecule type" value="Genomic_DNA"/>
</dbReference>
<dbReference type="GO" id="GO:0016787">
    <property type="term" value="F:hydrolase activity"/>
    <property type="evidence" value="ECO:0007669"/>
    <property type="project" value="UniProtKB-KW"/>
</dbReference>
<dbReference type="PANTHER" id="PTHR42978">
    <property type="entry name" value="QUORUM-QUENCHING LACTONASE YTNP-RELATED-RELATED"/>
    <property type="match status" value="1"/>
</dbReference>
<keyword evidence="3" id="KW-0479">Metal-binding</keyword>
<dbReference type="Pfam" id="PF00753">
    <property type="entry name" value="Lactamase_B"/>
    <property type="match status" value="1"/>
</dbReference>
<dbReference type="Gene3D" id="3.60.15.10">
    <property type="entry name" value="Ribonuclease Z/Hydroxyacylglutathione hydrolase-like"/>
    <property type="match status" value="1"/>
</dbReference>
<protein>
    <submittedName>
        <fullName evidence="7">MBL fold hydrolase</fullName>
    </submittedName>
</protein>
<evidence type="ECO:0000256" key="5">
    <source>
        <dbReference type="ARBA" id="ARBA00022833"/>
    </source>
</evidence>
<comment type="similarity">
    <text evidence="2">Belongs to the metallo-beta-lactamase superfamily.</text>
</comment>
<dbReference type="SUPFAM" id="SSF56281">
    <property type="entry name" value="Metallo-hydrolase/oxidoreductase"/>
    <property type="match status" value="1"/>
</dbReference>
<dbReference type="AlphaFoldDB" id="A0A261RMV7"/>
<feature type="domain" description="Metallo-beta-lactamase" evidence="6">
    <location>
        <begin position="39"/>
        <end position="239"/>
    </location>
</feature>
<dbReference type="GO" id="GO:0046872">
    <property type="term" value="F:metal ion binding"/>
    <property type="evidence" value="ECO:0007669"/>
    <property type="project" value="UniProtKB-KW"/>
</dbReference>
<comment type="cofactor">
    <cofactor evidence="1">
        <name>Zn(2+)</name>
        <dbReference type="ChEBI" id="CHEBI:29105"/>
    </cofactor>
</comment>
<evidence type="ECO:0000313" key="7">
    <source>
        <dbReference type="EMBL" id="OZI26002.1"/>
    </source>
</evidence>
<comment type="caution">
    <text evidence="7">The sequence shown here is derived from an EMBL/GenBank/DDBJ whole genome shotgun (WGS) entry which is preliminary data.</text>
</comment>
<accession>A0A261RMV7</accession>
<dbReference type="InterPro" id="IPR036866">
    <property type="entry name" value="RibonucZ/Hydroxyglut_hydro"/>
</dbReference>
<organism evidence="7 8">
    <name type="scientific">Bordetella genomosp. 9</name>
    <dbReference type="NCBI Taxonomy" id="1416803"/>
    <lineage>
        <taxon>Bacteria</taxon>
        <taxon>Pseudomonadati</taxon>
        <taxon>Pseudomonadota</taxon>
        <taxon>Betaproteobacteria</taxon>
        <taxon>Burkholderiales</taxon>
        <taxon>Alcaligenaceae</taxon>
        <taxon>Bordetella</taxon>
    </lineage>
</organism>
<keyword evidence="5" id="KW-0862">Zinc</keyword>
<dbReference type="PANTHER" id="PTHR42978:SF7">
    <property type="entry name" value="METALLO-HYDROLASE RV2300C-RELATED"/>
    <property type="match status" value="1"/>
</dbReference>
<gene>
    <name evidence="7" type="ORF">CAL26_01190</name>
</gene>
<evidence type="ECO:0000256" key="2">
    <source>
        <dbReference type="ARBA" id="ARBA00007749"/>
    </source>
</evidence>
<dbReference type="CDD" id="cd07729">
    <property type="entry name" value="AHL_lactonase_MBL-fold"/>
    <property type="match status" value="1"/>
</dbReference>